<dbReference type="GO" id="GO:0016020">
    <property type="term" value="C:membrane"/>
    <property type="evidence" value="ECO:0007669"/>
    <property type="project" value="UniProtKB-SubCell"/>
</dbReference>
<keyword evidence="5 6" id="KW-0472">Membrane</keyword>
<feature type="transmembrane region" description="Helical" evidence="6">
    <location>
        <begin position="342"/>
        <end position="361"/>
    </location>
</feature>
<dbReference type="OrthoDB" id="29879at2759"/>
<protein>
    <submittedName>
        <fullName evidence="7">Metal ion transporter C17A12.14</fullName>
    </submittedName>
</protein>
<dbReference type="SUPFAM" id="SSF144083">
    <property type="entry name" value="Magnesium transport protein CorA, transmembrane region"/>
    <property type="match status" value="1"/>
</dbReference>
<evidence type="ECO:0000313" key="7">
    <source>
        <dbReference type="EMBL" id="KAF9763648.1"/>
    </source>
</evidence>
<dbReference type="AlphaFoldDB" id="A0A9P6KZD5"/>
<proteinExistence type="inferred from homology"/>
<comment type="subcellular location">
    <subcellularLocation>
        <location evidence="1">Membrane</location>
        <topology evidence="1">Multi-pass membrane protein</topology>
    </subcellularLocation>
</comment>
<dbReference type="EMBL" id="SBJO01000064">
    <property type="protein sequence ID" value="KAF9763648.1"/>
    <property type="molecule type" value="Genomic_DNA"/>
</dbReference>
<keyword evidence="8" id="KW-1185">Reference proteome</keyword>
<evidence type="ECO:0000256" key="5">
    <source>
        <dbReference type="ARBA" id="ARBA00023136"/>
    </source>
</evidence>
<dbReference type="GO" id="GO:0015095">
    <property type="term" value="F:magnesium ion transmembrane transporter activity"/>
    <property type="evidence" value="ECO:0007669"/>
    <property type="project" value="InterPro"/>
</dbReference>
<reference evidence="7 8" key="1">
    <citation type="journal article" date="2020" name="Genome Biol. Evol.">
        <title>Comparative genomics of strictly vertically transmitted, feminizing microsporidia endosymbionts of amphipod crustaceans.</title>
        <authorList>
            <person name="Cormier A."/>
            <person name="Chebbi M.A."/>
            <person name="Giraud I."/>
            <person name="Wattier R."/>
            <person name="Teixeira M."/>
            <person name="Gilbert C."/>
            <person name="Rigaud T."/>
            <person name="Cordaux R."/>
        </authorList>
    </citation>
    <scope>NUCLEOTIDE SEQUENCE [LARGE SCALE GENOMIC DNA]</scope>
    <source>
        <strain evidence="7 8">Ou3-Ou53</strain>
    </source>
</reference>
<dbReference type="InterPro" id="IPR044089">
    <property type="entry name" value="Alr1-like"/>
</dbReference>
<organism evidence="7 8">
    <name type="scientific">Nosema granulosis</name>
    <dbReference type="NCBI Taxonomy" id="83296"/>
    <lineage>
        <taxon>Eukaryota</taxon>
        <taxon>Fungi</taxon>
        <taxon>Fungi incertae sedis</taxon>
        <taxon>Microsporidia</taxon>
        <taxon>Nosematidae</taxon>
        <taxon>Nosema</taxon>
    </lineage>
</organism>
<gene>
    <name evidence="7" type="ORF">NGRA_1151</name>
</gene>
<comment type="caution">
    <text evidence="7">The sequence shown here is derived from an EMBL/GenBank/DDBJ whole genome shotgun (WGS) entry which is preliminary data.</text>
</comment>
<evidence type="ECO:0000256" key="2">
    <source>
        <dbReference type="ARBA" id="ARBA00009765"/>
    </source>
</evidence>
<keyword evidence="3 6" id="KW-0812">Transmembrane</keyword>
<dbReference type="InterPro" id="IPR002523">
    <property type="entry name" value="MgTranspt_CorA/ZnTranspt_ZntB"/>
</dbReference>
<comment type="similarity">
    <text evidence="2">Belongs to the CorA metal ion transporter (MIT) (TC 1.A.35) family.</text>
</comment>
<accession>A0A9P6KZD5</accession>
<feature type="transmembrane region" description="Helical" evidence="6">
    <location>
        <begin position="373"/>
        <end position="394"/>
    </location>
</feature>
<evidence type="ECO:0000256" key="1">
    <source>
        <dbReference type="ARBA" id="ARBA00004141"/>
    </source>
</evidence>
<sequence length="413" mass="49464">MGRSVIKEHNLDVIYEIITIYRKMKKGKNNQNIYRMLYNVGYDQYNTVLDEDIDQYKRSTSRVVDFCKYRNLKGLKYIFYSKETSLIESDNIFCDPEILNNKFYWINIFNPSESDLEMLSNKFGVHDITLIDIREKNTEEKLEFFKNYIFISMKLLSTCDLSTEDIDFNILIFKNFIITTHDKHWSGIKDILNFLSTISQYTTLYPDWVFYSIIIEFLQDVKYVLENVKPESTAQKAISRNINYEMTDNLKHNFEMVYQLYNFRQFIRPKIVILENLRKTNGKIQKNVLDLLQDCYVDFKRQEKLAMEYNEILERSQDLFLALVDMEQSREANLMNKAMNRFTQITFVFLPCQTIAGLWGMNVKVPWQDKSGVLYFWILCALGPFLNLVLYFGYKYLKRNKKPIEEYKGEKFF</sequence>
<dbReference type="InterPro" id="IPR045861">
    <property type="entry name" value="CorA_cytoplasmic_dom"/>
</dbReference>
<dbReference type="Gene3D" id="1.20.58.340">
    <property type="entry name" value="Magnesium transport protein CorA, transmembrane region"/>
    <property type="match status" value="1"/>
</dbReference>
<dbReference type="Gene3D" id="3.30.460.20">
    <property type="entry name" value="CorA soluble domain-like"/>
    <property type="match status" value="1"/>
</dbReference>
<dbReference type="CDD" id="cd12829">
    <property type="entry name" value="Alr1p-like"/>
    <property type="match status" value="1"/>
</dbReference>
<evidence type="ECO:0000313" key="8">
    <source>
        <dbReference type="Proteomes" id="UP000740883"/>
    </source>
</evidence>
<evidence type="ECO:0000256" key="4">
    <source>
        <dbReference type="ARBA" id="ARBA00022989"/>
    </source>
</evidence>
<evidence type="ECO:0000256" key="3">
    <source>
        <dbReference type="ARBA" id="ARBA00022692"/>
    </source>
</evidence>
<dbReference type="PANTHER" id="PTHR21535">
    <property type="entry name" value="MAGNESIUM AND COBALT TRANSPORT PROTEIN/MITOCHONDRIAL IMPORT INNER MEMBRANE TRANSLOCASE SUBUNIT TIM8"/>
    <property type="match status" value="1"/>
</dbReference>
<dbReference type="SUPFAM" id="SSF143865">
    <property type="entry name" value="CorA soluble domain-like"/>
    <property type="match status" value="1"/>
</dbReference>
<keyword evidence="4 6" id="KW-1133">Transmembrane helix</keyword>
<dbReference type="InterPro" id="IPR045863">
    <property type="entry name" value="CorA_TM1_TM2"/>
</dbReference>
<name>A0A9P6KZD5_9MICR</name>
<dbReference type="Pfam" id="PF01544">
    <property type="entry name" value="CorA"/>
    <property type="match status" value="1"/>
</dbReference>
<dbReference type="Proteomes" id="UP000740883">
    <property type="component" value="Unassembled WGS sequence"/>
</dbReference>
<evidence type="ECO:0000256" key="6">
    <source>
        <dbReference type="SAM" id="Phobius"/>
    </source>
</evidence>
<dbReference type="PANTHER" id="PTHR21535:SF51">
    <property type="entry name" value="MANGANESE RESISTANCE PROTEIN MNR2"/>
    <property type="match status" value="1"/>
</dbReference>